<dbReference type="SMART" id="SM01101">
    <property type="entry name" value="CRISPR_assoc"/>
    <property type="match status" value="1"/>
</dbReference>
<evidence type="ECO:0000313" key="1">
    <source>
        <dbReference type="EMBL" id="MBA0127235.1"/>
    </source>
</evidence>
<protein>
    <submittedName>
        <fullName evidence="1">Type I-E CRISPR-associated protein Cas6/Cse3/CasE</fullName>
    </submittedName>
</protein>
<name>A0A838ADJ9_9PSEU</name>
<evidence type="ECO:0000313" key="2">
    <source>
        <dbReference type="Proteomes" id="UP000582974"/>
    </source>
</evidence>
<dbReference type="SUPFAM" id="SSF117987">
    <property type="entry name" value="CRISPR-associated protein"/>
    <property type="match status" value="2"/>
</dbReference>
<accession>A0A838ADJ9</accession>
<dbReference type="Gene3D" id="3.30.70.1210">
    <property type="entry name" value="Crispr-associated protein, domain 2"/>
    <property type="match status" value="1"/>
</dbReference>
<dbReference type="Proteomes" id="UP000582974">
    <property type="component" value="Unassembled WGS sequence"/>
</dbReference>
<reference evidence="1 2" key="1">
    <citation type="submission" date="2020-07" db="EMBL/GenBank/DDBJ databases">
        <title>Genome of Haloechinothrix sp.</title>
        <authorList>
            <person name="Tang S.-K."/>
            <person name="Yang L."/>
            <person name="Zhu W.-Y."/>
        </authorList>
    </citation>
    <scope>NUCLEOTIDE SEQUENCE [LARGE SCALE GENOMIC DNA]</scope>
    <source>
        <strain evidence="1 2">YIM 98757</strain>
    </source>
</reference>
<dbReference type="AlphaFoldDB" id="A0A838ADJ9"/>
<comment type="caution">
    <text evidence="1">The sequence shown here is derived from an EMBL/GenBank/DDBJ whole genome shotgun (WGS) entry which is preliminary data.</text>
</comment>
<organism evidence="1 2">
    <name type="scientific">Haloechinothrix aidingensis</name>
    <dbReference type="NCBI Taxonomy" id="2752311"/>
    <lineage>
        <taxon>Bacteria</taxon>
        <taxon>Bacillati</taxon>
        <taxon>Actinomycetota</taxon>
        <taxon>Actinomycetes</taxon>
        <taxon>Pseudonocardiales</taxon>
        <taxon>Pseudonocardiaceae</taxon>
        <taxon>Haloechinothrix</taxon>
    </lineage>
</organism>
<dbReference type="InterPro" id="IPR010179">
    <property type="entry name" value="CRISPR-assoc_prot_Cse3"/>
</dbReference>
<keyword evidence="2" id="KW-1185">Reference proteome</keyword>
<dbReference type="NCBIfam" id="TIGR01907">
    <property type="entry name" value="casE_Cse3"/>
    <property type="match status" value="1"/>
</dbReference>
<dbReference type="EMBL" id="JACCKD010000006">
    <property type="protein sequence ID" value="MBA0127235.1"/>
    <property type="molecule type" value="Genomic_DNA"/>
</dbReference>
<dbReference type="Gene3D" id="3.30.70.1200">
    <property type="entry name" value="Crispr-associated protein, domain 1"/>
    <property type="match status" value="1"/>
</dbReference>
<dbReference type="Pfam" id="PF08798">
    <property type="entry name" value="CRISPR_assoc"/>
    <property type="match status" value="1"/>
</dbReference>
<dbReference type="CDD" id="cd09727">
    <property type="entry name" value="Cas6_I-E"/>
    <property type="match status" value="1"/>
</dbReference>
<proteinExistence type="predicted"/>
<dbReference type="RefSeq" id="WP_180894060.1">
    <property type="nucleotide sequence ID" value="NZ_JACCKD010000006.1"/>
</dbReference>
<sequence>MELWLTEITVRHRFHAAWHGEGINGDRLHRELMRLVPADLGDQPRRTSGLLFRAEPAPDQRNLRILAQTCLQPRPDMLADEFADAVRTRPLSPLLETLQPGMRVRYRIAANPTKRHGNTAEPEKRGRLATLRGSAADDWWLRRAEEAGLQPQQVLSTSLPDVRGAQHRARHGVVRFDGTAVVTDADQLRETLADGIGRAKSYGCGMLSLGPER</sequence>
<gene>
    <name evidence="1" type="primary">cas6e</name>
    <name evidence="1" type="ORF">H0B56_16920</name>
</gene>